<name>A0A552UVS4_9FLAO</name>
<protein>
    <recommendedName>
        <fullName evidence="4">Outer membrane protein beta-barrel domain-containing protein</fullName>
    </recommendedName>
</protein>
<dbReference type="AlphaFoldDB" id="A0A552UVS4"/>
<sequence>MKSPLKITALLLFFALASHAQITRDETVFITKGIPEGEKPPKEKPFFGQFSISIPLRANPYREDNIAYVDDDQNGVNDYEEDKYSALDYILPDGLAVNAGYGVHLKKWLGVSANTGVEYSGTNKLVIAPVFGSVLFTPQLWEETNICLQYGYGYAFALGRGDLGGTYQKYRIGAIKDNEVSLYVEANLYAFPLHEYDRVGTICIGLAFFDFL</sequence>
<keyword evidence="1" id="KW-0732">Signal</keyword>
<evidence type="ECO:0008006" key="4">
    <source>
        <dbReference type="Google" id="ProtNLM"/>
    </source>
</evidence>
<comment type="caution">
    <text evidence="2">The sequence shown here is derived from an EMBL/GenBank/DDBJ whole genome shotgun (WGS) entry which is preliminary data.</text>
</comment>
<keyword evidence="3" id="KW-1185">Reference proteome</keyword>
<evidence type="ECO:0000313" key="3">
    <source>
        <dbReference type="Proteomes" id="UP000320643"/>
    </source>
</evidence>
<proteinExistence type="predicted"/>
<evidence type="ECO:0000256" key="1">
    <source>
        <dbReference type="SAM" id="SignalP"/>
    </source>
</evidence>
<reference evidence="2 3" key="1">
    <citation type="submission" date="2019-07" db="EMBL/GenBank/DDBJ databases">
        <title>Flavobacterium sp. nov., isolated from glacier ice.</title>
        <authorList>
            <person name="Liu Q."/>
            <person name="Xin Y.-H."/>
        </authorList>
    </citation>
    <scope>NUCLEOTIDE SEQUENCE [LARGE SCALE GENOMIC DNA]</scope>
    <source>
        <strain evidence="2 3">ZT4R6</strain>
    </source>
</reference>
<accession>A0A552UVS4</accession>
<organism evidence="2 3">
    <name type="scientific">Flavobacterium zepuense</name>
    <dbReference type="NCBI Taxonomy" id="2593302"/>
    <lineage>
        <taxon>Bacteria</taxon>
        <taxon>Pseudomonadati</taxon>
        <taxon>Bacteroidota</taxon>
        <taxon>Flavobacteriia</taxon>
        <taxon>Flavobacteriales</taxon>
        <taxon>Flavobacteriaceae</taxon>
        <taxon>Flavobacterium</taxon>
    </lineage>
</organism>
<evidence type="ECO:0000313" key="2">
    <source>
        <dbReference type="EMBL" id="TRW22322.1"/>
    </source>
</evidence>
<gene>
    <name evidence="2" type="ORF">FMM05_17605</name>
</gene>
<dbReference type="Proteomes" id="UP000320643">
    <property type="component" value="Unassembled WGS sequence"/>
</dbReference>
<feature type="chain" id="PRO_5021738622" description="Outer membrane protein beta-barrel domain-containing protein" evidence="1">
    <location>
        <begin position="21"/>
        <end position="212"/>
    </location>
</feature>
<dbReference type="EMBL" id="VJVZ01000013">
    <property type="protein sequence ID" value="TRW22322.1"/>
    <property type="molecule type" value="Genomic_DNA"/>
</dbReference>
<feature type="signal peptide" evidence="1">
    <location>
        <begin position="1"/>
        <end position="20"/>
    </location>
</feature>